<feature type="domain" description="DUF218" evidence="2">
    <location>
        <begin position="47"/>
        <end position="184"/>
    </location>
</feature>
<dbReference type="Gene3D" id="3.40.50.620">
    <property type="entry name" value="HUPs"/>
    <property type="match status" value="1"/>
</dbReference>
<organism evidence="3 4">
    <name type="scientific">Cytobacillus dafuensis</name>
    <name type="common">Bacillus dafuensis</name>
    <dbReference type="NCBI Taxonomy" id="1742359"/>
    <lineage>
        <taxon>Bacteria</taxon>
        <taxon>Bacillati</taxon>
        <taxon>Bacillota</taxon>
        <taxon>Bacilli</taxon>
        <taxon>Bacillales</taxon>
        <taxon>Bacillaceae</taxon>
        <taxon>Cytobacillus</taxon>
    </lineage>
</organism>
<dbReference type="GO" id="GO:0005886">
    <property type="term" value="C:plasma membrane"/>
    <property type="evidence" value="ECO:0007669"/>
    <property type="project" value="TreeGrafter"/>
</dbReference>
<keyword evidence="1" id="KW-0472">Membrane</keyword>
<feature type="transmembrane region" description="Helical" evidence="1">
    <location>
        <begin position="12"/>
        <end position="31"/>
    </location>
</feature>
<dbReference type="Proteomes" id="UP000321555">
    <property type="component" value="Chromosome"/>
</dbReference>
<keyword evidence="1" id="KW-0812">Transmembrane</keyword>
<dbReference type="PANTHER" id="PTHR30336">
    <property type="entry name" value="INNER MEMBRANE PROTEIN, PROBABLE PERMEASE"/>
    <property type="match status" value="1"/>
</dbReference>
<reference evidence="4" key="1">
    <citation type="submission" date="2019-08" db="EMBL/GenBank/DDBJ databases">
        <authorList>
            <person name="Zheng X."/>
        </authorList>
    </citation>
    <scope>NUCLEOTIDE SEQUENCE [LARGE SCALE GENOMIC DNA]</scope>
    <source>
        <strain evidence="4">FJAT-25496</strain>
    </source>
</reference>
<keyword evidence="1" id="KW-1133">Transmembrane helix</keyword>
<dbReference type="GO" id="GO:0000270">
    <property type="term" value="P:peptidoglycan metabolic process"/>
    <property type="evidence" value="ECO:0007669"/>
    <property type="project" value="TreeGrafter"/>
</dbReference>
<protein>
    <submittedName>
        <fullName evidence="3">YdcF family protein</fullName>
    </submittedName>
</protein>
<dbReference type="EMBL" id="CP042593">
    <property type="protein sequence ID" value="QED48267.1"/>
    <property type="molecule type" value="Genomic_DNA"/>
</dbReference>
<name>A0A5B8Z5V7_CYTDA</name>
<evidence type="ECO:0000259" key="2">
    <source>
        <dbReference type="Pfam" id="PF02698"/>
    </source>
</evidence>
<dbReference type="CDD" id="cd06259">
    <property type="entry name" value="YdcF-like"/>
    <property type="match status" value="1"/>
</dbReference>
<evidence type="ECO:0000256" key="1">
    <source>
        <dbReference type="SAM" id="Phobius"/>
    </source>
</evidence>
<dbReference type="Pfam" id="PF02698">
    <property type="entry name" value="DUF218"/>
    <property type="match status" value="1"/>
</dbReference>
<proteinExistence type="predicted"/>
<dbReference type="InterPro" id="IPR003848">
    <property type="entry name" value="DUF218"/>
</dbReference>
<evidence type="ECO:0000313" key="3">
    <source>
        <dbReference type="EMBL" id="QED48267.1"/>
    </source>
</evidence>
<accession>A0A5B8Z5V7</accession>
<sequence>MNTWRKNMKKIIIIFGLILIFSIIIIALLHIQMKKTACLTPPPNIPYLIVLGAKVNGEEMSLSLLNRANKALEYIEENPNTVIVVTGGQGKGENITEAEALKRFFLENGIDEEKILVEDLSTSTYENLKYSKDLYNIDQAVIVTNDFHLYRSINLAEKVGIKGHPLAAETPKVVKTSLYIREYAAILKMKIFGT</sequence>
<dbReference type="AlphaFoldDB" id="A0A5B8Z5V7"/>
<keyword evidence="4" id="KW-1185">Reference proteome</keyword>
<dbReference type="PANTHER" id="PTHR30336:SF4">
    <property type="entry name" value="ENVELOPE BIOGENESIS FACTOR ELYC"/>
    <property type="match status" value="1"/>
</dbReference>
<dbReference type="InterPro" id="IPR051599">
    <property type="entry name" value="Cell_Envelope_Assoc"/>
</dbReference>
<dbReference type="KEGG" id="bda:FSZ17_14030"/>
<evidence type="ECO:0000313" key="4">
    <source>
        <dbReference type="Proteomes" id="UP000321555"/>
    </source>
</evidence>
<dbReference type="OrthoDB" id="9782395at2"/>
<dbReference type="GO" id="GO:0043164">
    <property type="term" value="P:Gram-negative-bacterium-type cell wall biogenesis"/>
    <property type="evidence" value="ECO:0007669"/>
    <property type="project" value="TreeGrafter"/>
</dbReference>
<dbReference type="InterPro" id="IPR014729">
    <property type="entry name" value="Rossmann-like_a/b/a_fold"/>
</dbReference>
<gene>
    <name evidence="3" type="ORF">FSZ17_14030</name>
</gene>
<dbReference type="STRING" id="1742359.GCA_001439625_01878"/>